<dbReference type="Proteomes" id="UP000292120">
    <property type="component" value="Unassembled WGS sequence"/>
</dbReference>
<evidence type="ECO:0000313" key="6">
    <source>
        <dbReference type="EMBL" id="TBO34541.1"/>
    </source>
</evidence>
<dbReference type="AlphaFoldDB" id="A0A4Q9H498"/>
<comment type="caution">
    <text evidence="6">The sequence shown here is derived from an EMBL/GenBank/DDBJ whole genome shotgun (WGS) entry which is preliminary data.</text>
</comment>
<gene>
    <name evidence="6" type="ORF">EYS42_00250</name>
</gene>
<protein>
    <submittedName>
        <fullName evidence="6">Flagellar biogenesis protein</fullName>
    </submittedName>
</protein>
<organism evidence="6 7">
    <name type="scientific">Aquabacterium lacunae</name>
    <dbReference type="NCBI Taxonomy" id="2528630"/>
    <lineage>
        <taxon>Bacteria</taxon>
        <taxon>Pseudomonadati</taxon>
        <taxon>Pseudomonadota</taxon>
        <taxon>Betaproteobacteria</taxon>
        <taxon>Burkholderiales</taxon>
        <taxon>Aquabacterium</taxon>
    </lineage>
</organism>
<dbReference type="InterPro" id="IPR022781">
    <property type="entry name" value="Flagellar_biosynth_FliO"/>
</dbReference>
<evidence type="ECO:0000256" key="5">
    <source>
        <dbReference type="ARBA" id="ARBA00023136"/>
    </source>
</evidence>
<keyword evidence="6" id="KW-0966">Cell projection</keyword>
<evidence type="ECO:0000256" key="3">
    <source>
        <dbReference type="ARBA" id="ARBA00022692"/>
    </source>
</evidence>
<dbReference type="OrthoDB" id="8905632at2"/>
<evidence type="ECO:0000256" key="4">
    <source>
        <dbReference type="ARBA" id="ARBA00022989"/>
    </source>
</evidence>
<accession>A0A4Q9H498</accession>
<dbReference type="GO" id="GO:0044781">
    <property type="term" value="P:bacterial-type flagellum organization"/>
    <property type="evidence" value="ECO:0007669"/>
    <property type="project" value="InterPro"/>
</dbReference>
<keyword evidence="4" id="KW-1133">Transmembrane helix</keyword>
<comment type="subcellular location">
    <subcellularLocation>
        <location evidence="1">Cell membrane</location>
    </subcellularLocation>
</comment>
<keyword evidence="7" id="KW-1185">Reference proteome</keyword>
<name>A0A4Q9H498_9BURK</name>
<keyword evidence="5" id="KW-0472">Membrane</keyword>
<evidence type="ECO:0000313" key="7">
    <source>
        <dbReference type="Proteomes" id="UP000292120"/>
    </source>
</evidence>
<dbReference type="EMBL" id="SIXI01000001">
    <property type="protein sequence ID" value="TBO34541.1"/>
    <property type="molecule type" value="Genomic_DNA"/>
</dbReference>
<reference evidence="6 7" key="1">
    <citation type="submission" date="2019-02" db="EMBL/GenBank/DDBJ databases">
        <title>Aquabacterium sp. strain KMB7.</title>
        <authorList>
            <person name="Chen W.-M."/>
        </authorList>
    </citation>
    <scope>NUCLEOTIDE SEQUENCE [LARGE SCALE GENOMIC DNA]</scope>
    <source>
        <strain evidence="6 7">KMB7</strain>
    </source>
</reference>
<keyword evidence="2" id="KW-1003">Cell membrane</keyword>
<evidence type="ECO:0000256" key="1">
    <source>
        <dbReference type="ARBA" id="ARBA00004236"/>
    </source>
</evidence>
<keyword evidence="6" id="KW-0969">Cilium</keyword>
<proteinExistence type="predicted"/>
<sequence>MMFWFVVVLALIPATLWLLKRSGWQPKGAVPAAHSIKTLAQLGLGPGQRIMTIEVGQGAEATRLVIGVTAHSIQTLHVLHAGAGQPAFAQALAQQVNHAAAAAAVQGDAA</sequence>
<dbReference type="Pfam" id="PF04347">
    <property type="entry name" value="FliO"/>
    <property type="match status" value="1"/>
</dbReference>
<evidence type="ECO:0000256" key="2">
    <source>
        <dbReference type="ARBA" id="ARBA00022475"/>
    </source>
</evidence>
<keyword evidence="3" id="KW-0812">Transmembrane</keyword>
<dbReference type="GO" id="GO:0016020">
    <property type="term" value="C:membrane"/>
    <property type="evidence" value="ECO:0007669"/>
    <property type="project" value="InterPro"/>
</dbReference>
<keyword evidence="6" id="KW-0282">Flagellum</keyword>